<dbReference type="Proteomes" id="UP000051861">
    <property type="component" value="Unassembled WGS sequence"/>
</dbReference>
<sequence length="451" mass="51461">MKYFVVFSLIFCLSPTLWAEAKLQDVPEGHWATEAVYGLVKMGITTGYPDGTFRGRQNISRYEMASFLSRFTKYFKRLRGQREKLVEELKSEIALLRYKREKAEEETQFSGVIESRARVSPIEPRGGKTDYRLKLDLIKNFAAGTSLKMSLDTVDAGFNTDSSRAFATKLVEIESKFKLAGLSFVVNLGPGVVPHTEDFFPCEKNTIYIRPKTAIKASASVAKMDFSASYVTRQVETSGKIGVHEFTGKIKYDFGRWALHFRPRYLFKIDGPRDILAELGIDFYPEKSWETNLFLSAGSFQDGQSGIYVKLIEKIKDPWKTGTDLVLRFDKVGSQYRIEDLDEYEFVYLNNFSRLILDGTADIGLKLDQRLSDKLSLEWKGDYVTTGDYQYGEAYPETYLLWQLNLSYDFSSKVEISAFYRSYNVPSGTAQFSDPVPKISELLGIGLKCRF</sequence>
<dbReference type="PROSITE" id="PS51272">
    <property type="entry name" value="SLH"/>
    <property type="match status" value="1"/>
</dbReference>
<organism evidence="3 4">
    <name type="scientific">candidate division WOR-1 bacterium DG_54_3</name>
    <dbReference type="NCBI Taxonomy" id="1703775"/>
    <lineage>
        <taxon>Bacteria</taxon>
        <taxon>Bacillati</taxon>
        <taxon>Saganbacteria</taxon>
    </lineage>
</organism>
<dbReference type="PANTHER" id="PTHR43308">
    <property type="entry name" value="OUTER MEMBRANE PROTEIN ALPHA-RELATED"/>
    <property type="match status" value="1"/>
</dbReference>
<dbReference type="EMBL" id="LIZX01000012">
    <property type="protein sequence ID" value="KPJ69871.1"/>
    <property type="molecule type" value="Genomic_DNA"/>
</dbReference>
<feature type="signal peptide" evidence="1">
    <location>
        <begin position="1"/>
        <end position="19"/>
    </location>
</feature>
<comment type="caution">
    <text evidence="3">The sequence shown here is derived from an EMBL/GenBank/DDBJ whole genome shotgun (WGS) entry which is preliminary data.</text>
</comment>
<keyword evidence="1" id="KW-0732">Signal</keyword>
<feature type="chain" id="PRO_5006640426" description="SLH domain-containing protein" evidence="1">
    <location>
        <begin position="20"/>
        <end position="451"/>
    </location>
</feature>
<dbReference type="AlphaFoldDB" id="A0A0S7Y622"/>
<dbReference type="InterPro" id="IPR051465">
    <property type="entry name" value="Cell_Envelope_Struct_Comp"/>
</dbReference>
<dbReference type="PANTHER" id="PTHR43308:SF1">
    <property type="entry name" value="OUTER MEMBRANE PROTEIN ALPHA"/>
    <property type="match status" value="1"/>
</dbReference>
<gene>
    <name evidence="3" type="ORF">AMJ44_02070</name>
</gene>
<evidence type="ECO:0000256" key="1">
    <source>
        <dbReference type="SAM" id="SignalP"/>
    </source>
</evidence>
<protein>
    <recommendedName>
        <fullName evidence="2">SLH domain-containing protein</fullName>
    </recommendedName>
</protein>
<reference evidence="3 4" key="1">
    <citation type="journal article" date="2015" name="Microbiome">
        <title>Genomic resolution of linkages in carbon, nitrogen, and sulfur cycling among widespread estuary sediment bacteria.</title>
        <authorList>
            <person name="Baker B.J."/>
            <person name="Lazar C.S."/>
            <person name="Teske A.P."/>
            <person name="Dick G.J."/>
        </authorList>
    </citation>
    <scope>NUCLEOTIDE SEQUENCE [LARGE SCALE GENOMIC DNA]</scope>
    <source>
        <strain evidence="3">DG_54_3</strain>
    </source>
</reference>
<feature type="domain" description="SLH" evidence="2">
    <location>
        <begin position="19"/>
        <end position="82"/>
    </location>
</feature>
<evidence type="ECO:0000259" key="2">
    <source>
        <dbReference type="PROSITE" id="PS51272"/>
    </source>
</evidence>
<evidence type="ECO:0000313" key="4">
    <source>
        <dbReference type="Proteomes" id="UP000051861"/>
    </source>
</evidence>
<accession>A0A0S7Y622</accession>
<dbReference type="InterPro" id="IPR001119">
    <property type="entry name" value="SLH_dom"/>
</dbReference>
<proteinExistence type="predicted"/>
<evidence type="ECO:0000313" key="3">
    <source>
        <dbReference type="EMBL" id="KPJ69871.1"/>
    </source>
</evidence>
<name>A0A0S7Y622_UNCSA</name>
<dbReference type="Pfam" id="PF00395">
    <property type="entry name" value="SLH"/>
    <property type="match status" value="1"/>
</dbReference>